<evidence type="ECO:0000313" key="1">
    <source>
        <dbReference type="EMBL" id="HIS64955.1"/>
    </source>
</evidence>
<protein>
    <submittedName>
        <fullName evidence="1">Uncharacterized protein</fullName>
    </submittedName>
</protein>
<accession>A0A9D1F9M8</accession>
<gene>
    <name evidence="1" type="ORF">IAA83_06250</name>
</gene>
<dbReference type="AlphaFoldDB" id="A0A9D1F9M8"/>
<name>A0A9D1F9M8_9FIRM</name>
<reference evidence="1" key="2">
    <citation type="journal article" date="2021" name="PeerJ">
        <title>Extensive microbial diversity within the chicken gut microbiome revealed by metagenomics and culture.</title>
        <authorList>
            <person name="Gilroy R."/>
            <person name="Ravi A."/>
            <person name="Getino M."/>
            <person name="Pursley I."/>
            <person name="Horton D.L."/>
            <person name="Alikhan N.F."/>
            <person name="Baker D."/>
            <person name="Gharbi K."/>
            <person name="Hall N."/>
            <person name="Watson M."/>
            <person name="Adriaenssens E.M."/>
            <person name="Foster-Nyarko E."/>
            <person name="Jarju S."/>
            <person name="Secka A."/>
            <person name="Antonio M."/>
            <person name="Oren A."/>
            <person name="Chaudhuri R.R."/>
            <person name="La Ragione R."/>
            <person name="Hildebrand F."/>
            <person name="Pallen M.J."/>
        </authorList>
    </citation>
    <scope>NUCLEOTIDE SEQUENCE</scope>
    <source>
        <strain evidence="1">ChiBcec16-1751</strain>
    </source>
</reference>
<dbReference type="Proteomes" id="UP000886741">
    <property type="component" value="Unassembled WGS sequence"/>
</dbReference>
<evidence type="ECO:0000313" key="2">
    <source>
        <dbReference type="Proteomes" id="UP000886741"/>
    </source>
</evidence>
<proteinExistence type="predicted"/>
<reference evidence="1" key="1">
    <citation type="submission" date="2020-10" db="EMBL/GenBank/DDBJ databases">
        <authorList>
            <person name="Gilroy R."/>
        </authorList>
    </citation>
    <scope>NUCLEOTIDE SEQUENCE</scope>
    <source>
        <strain evidence="1">ChiBcec16-1751</strain>
    </source>
</reference>
<organism evidence="1 2">
    <name type="scientific">Candidatus Avoscillospira avistercoris</name>
    <dbReference type="NCBI Taxonomy" id="2840707"/>
    <lineage>
        <taxon>Bacteria</taxon>
        <taxon>Bacillati</taxon>
        <taxon>Bacillota</taxon>
        <taxon>Clostridia</taxon>
        <taxon>Eubacteriales</taxon>
        <taxon>Oscillospiraceae</taxon>
        <taxon>Oscillospiraceae incertae sedis</taxon>
        <taxon>Candidatus Avoscillospira</taxon>
    </lineage>
</organism>
<sequence>MYNRYIPSADGSYICQPVAELPHLEGNASDNRPSNPPPRPAAASCLSRLLPSDLEADDILILLILLLLFLDQDGEADSTRALLAAAAFLILR</sequence>
<comment type="caution">
    <text evidence="1">The sequence shown here is derived from an EMBL/GenBank/DDBJ whole genome shotgun (WGS) entry which is preliminary data.</text>
</comment>
<dbReference type="EMBL" id="DVJJ01000092">
    <property type="protein sequence ID" value="HIS64955.1"/>
    <property type="molecule type" value="Genomic_DNA"/>
</dbReference>